<proteinExistence type="predicted"/>
<keyword evidence="2" id="KW-1185">Reference proteome</keyword>
<dbReference type="EMBL" id="FOTC01000001">
    <property type="protein sequence ID" value="SFK63179.1"/>
    <property type="molecule type" value="Genomic_DNA"/>
</dbReference>
<accession>A0A1I4B5J5</accession>
<protein>
    <recommendedName>
        <fullName evidence="3">Small CPxCG-related zinc finger protein</fullName>
    </recommendedName>
</protein>
<dbReference type="NCBIfam" id="NF041921">
    <property type="entry name" value="HVO_A0556"/>
    <property type="match status" value="1"/>
</dbReference>
<dbReference type="InterPro" id="IPR049681">
    <property type="entry name" value="HVO_A0556-like"/>
</dbReference>
<evidence type="ECO:0000313" key="2">
    <source>
        <dbReference type="Proteomes" id="UP000199607"/>
    </source>
</evidence>
<reference evidence="2" key="1">
    <citation type="submission" date="2016-10" db="EMBL/GenBank/DDBJ databases">
        <authorList>
            <person name="Varghese N."/>
            <person name="Submissions S."/>
        </authorList>
    </citation>
    <scope>NUCLEOTIDE SEQUENCE [LARGE SCALE GENOMIC DNA]</scope>
    <source>
        <strain evidence="2">CGMCC 1.7738</strain>
    </source>
</reference>
<organism evidence="1 2">
    <name type="scientific">Halogranum rubrum</name>
    <dbReference type="NCBI Taxonomy" id="553466"/>
    <lineage>
        <taxon>Archaea</taxon>
        <taxon>Methanobacteriati</taxon>
        <taxon>Methanobacteriota</taxon>
        <taxon>Stenosarchaea group</taxon>
        <taxon>Halobacteria</taxon>
        <taxon>Halobacteriales</taxon>
        <taxon>Haloferacaceae</taxon>
    </lineage>
</organism>
<gene>
    <name evidence="1" type="ORF">SAMN04487950_0275</name>
</gene>
<evidence type="ECO:0000313" key="1">
    <source>
        <dbReference type="EMBL" id="SFK63179.1"/>
    </source>
</evidence>
<name>A0A1I4B5J5_9EURY</name>
<evidence type="ECO:0008006" key="3">
    <source>
        <dbReference type="Google" id="ProtNLM"/>
    </source>
</evidence>
<dbReference type="AlphaFoldDB" id="A0A1I4B5J5"/>
<dbReference type="Proteomes" id="UP000199607">
    <property type="component" value="Unassembled WGS sequence"/>
</dbReference>
<dbReference type="RefSeq" id="WP_177197505.1">
    <property type="nucleotide sequence ID" value="NZ_FOTC01000001.1"/>
</dbReference>
<sequence>MSQALVTGRDALVEKLRSRDCQHCSNGTLVEGTYKDNDAVLCDECETPALQLW</sequence>